<evidence type="ECO:0000259" key="2">
    <source>
        <dbReference type="Pfam" id="PF14389"/>
    </source>
</evidence>
<evidence type="ECO:0000313" key="4">
    <source>
        <dbReference type="EMBL" id="VYS59666.1"/>
    </source>
</evidence>
<dbReference type="ExpressionAtlas" id="A0A654FDQ6">
    <property type="expression patterns" value="baseline and differential"/>
</dbReference>
<dbReference type="AlphaFoldDB" id="A0A654FDQ6"/>
<dbReference type="EMBL" id="CACRSJ010000106">
    <property type="protein sequence ID" value="VYS59666.1"/>
    <property type="molecule type" value="Genomic_DNA"/>
</dbReference>
<dbReference type="RefSeq" id="NP_001319702.1">
    <property type="nucleotide sequence ID" value="NM_001339330.1"/>
</dbReference>
<name>A0A654FDQ6_ARATH</name>
<evidence type="ECO:0000313" key="5">
    <source>
        <dbReference type="Proteomes" id="UP000426265"/>
    </source>
</evidence>
<dbReference type="SMR" id="A0A654FDQ6"/>
<dbReference type="Proteomes" id="UP000426265">
    <property type="component" value="Unassembled WGS sequence"/>
</dbReference>
<gene>
    <name evidence="3" type="ordered locus">At3g47675</name>
    <name evidence="4" type="ORF">AN1_LOCUS15104</name>
</gene>
<dbReference type="Pfam" id="PF14389">
    <property type="entry name" value="Lzipper-MIP1"/>
    <property type="match status" value="1"/>
</dbReference>
<dbReference type="PANTHER" id="PTHR46248">
    <property type="entry name" value="EXPRESSED PROTEIN"/>
    <property type="match status" value="1"/>
</dbReference>
<dbReference type="GeneID" id="2745949"/>
<feature type="domain" description="Ternary complex factor MIP1 leucine-zipper" evidence="2">
    <location>
        <begin position="15"/>
        <end position="89"/>
    </location>
</feature>
<dbReference type="Araport" id="AT3G47675"/>
<dbReference type="KEGG" id="ath:AT3G47675"/>
<proteinExistence type="predicted"/>
<organism evidence="4 5">
    <name type="scientific">Arabidopsis thaliana</name>
    <name type="common">Mouse-ear cress</name>
    <dbReference type="NCBI Taxonomy" id="3702"/>
    <lineage>
        <taxon>Eukaryota</taxon>
        <taxon>Viridiplantae</taxon>
        <taxon>Streptophyta</taxon>
        <taxon>Embryophyta</taxon>
        <taxon>Tracheophyta</taxon>
        <taxon>Spermatophyta</taxon>
        <taxon>Magnoliopsida</taxon>
        <taxon>eudicotyledons</taxon>
        <taxon>Gunneridae</taxon>
        <taxon>Pentapetalae</taxon>
        <taxon>rosids</taxon>
        <taxon>malvids</taxon>
        <taxon>Brassicales</taxon>
        <taxon>Brassicaceae</taxon>
        <taxon>Camelineae</taxon>
        <taxon>Arabidopsis</taxon>
    </lineage>
</organism>
<accession>A0A654FDQ6</accession>
<evidence type="ECO:0000313" key="3">
    <source>
        <dbReference type="Araport" id="AT3G47675"/>
    </source>
</evidence>
<dbReference type="InterPro" id="IPR025757">
    <property type="entry name" value="MIP1_Leuzipper"/>
</dbReference>
<protein>
    <recommendedName>
        <fullName evidence="2">Ternary complex factor MIP1 leucine-zipper domain-containing protein</fullName>
    </recommendedName>
</protein>
<sequence length="96" mass="10932">MKFEELLMEDSSQLHSNKRHDLEEGVMHLKERLEEEEAVTRTLRAAFDGSIVSLPSLSSLFLPPQFSELFQELAIVEAEILCLDRKIKEQASCVVA</sequence>
<feature type="region of interest" description="Disordered" evidence="1">
    <location>
        <begin position="1"/>
        <end position="20"/>
    </location>
</feature>
<reference evidence="4 5" key="1">
    <citation type="submission" date="2019-11" db="EMBL/GenBank/DDBJ databases">
        <authorList>
            <person name="Jiao W.-B."/>
            <person name="Schneeberger K."/>
        </authorList>
    </citation>
    <scope>NUCLEOTIDE SEQUENCE [LARGE SCALE GENOMIC DNA]</scope>
    <source>
        <strain evidence="5">cv. An-1</strain>
    </source>
</reference>
<dbReference type="PANTHER" id="PTHR46248:SF4">
    <property type="entry name" value="OS01G0147800 PROTEIN"/>
    <property type="match status" value="1"/>
</dbReference>
<evidence type="ECO:0000256" key="1">
    <source>
        <dbReference type="SAM" id="MobiDB-lite"/>
    </source>
</evidence>